<dbReference type="PROSITE" id="PS50297">
    <property type="entry name" value="ANK_REP_REGION"/>
    <property type="match status" value="4"/>
</dbReference>
<dbReference type="PROSITE" id="PS50088">
    <property type="entry name" value="ANK_REPEAT"/>
    <property type="match status" value="4"/>
</dbReference>
<accession>A0A0W0Z3H3</accession>
<protein>
    <submittedName>
        <fullName evidence="4">Ankyrin repeat-containing protein</fullName>
    </submittedName>
</protein>
<dbReference type="PRINTS" id="PR01415">
    <property type="entry name" value="ANKYRIN"/>
</dbReference>
<name>A0A0W0Z3H3_9GAMM</name>
<evidence type="ECO:0000313" key="4">
    <source>
        <dbReference type="EMBL" id="KTD63518.1"/>
    </source>
</evidence>
<dbReference type="OrthoDB" id="5637724at2"/>
<evidence type="ECO:0000313" key="5">
    <source>
        <dbReference type="Proteomes" id="UP000054703"/>
    </source>
</evidence>
<dbReference type="EMBL" id="LNYU01000024">
    <property type="protein sequence ID" value="KTD63518.1"/>
    <property type="molecule type" value="Genomic_DNA"/>
</dbReference>
<feature type="repeat" description="ANK" evidence="3">
    <location>
        <begin position="417"/>
        <end position="449"/>
    </location>
</feature>
<dbReference type="PATRIC" id="fig|45074.5.peg.1003"/>
<comment type="caution">
    <text evidence="4">The sequence shown here is derived from an EMBL/GenBank/DDBJ whole genome shotgun (WGS) entry which is preliminary data.</text>
</comment>
<dbReference type="InterPro" id="IPR002110">
    <property type="entry name" value="Ankyrin_rpt"/>
</dbReference>
<dbReference type="AlphaFoldDB" id="A0A0W0Z3H3"/>
<dbReference type="SUPFAM" id="SSF48403">
    <property type="entry name" value="Ankyrin repeat"/>
    <property type="match status" value="1"/>
</dbReference>
<organism evidence="4 5">
    <name type="scientific">Legionella santicrucis</name>
    <dbReference type="NCBI Taxonomy" id="45074"/>
    <lineage>
        <taxon>Bacteria</taxon>
        <taxon>Pseudomonadati</taxon>
        <taxon>Pseudomonadota</taxon>
        <taxon>Gammaproteobacteria</taxon>
        <taxon>Legionellales</taxon>
        <taxon>Legionellaceae</taxon>
        <taxon>Legionella</taxon>
    </lineage>
</organism>
<sequence length="548" mass="62248">MLYHENLIALNSLFMNPKKGKSKGVCYGLSSKYLDALFCNDRDTLYKRLELIERYQENPEELLHNIQMVYDKIKQSTQKNPVLTHEELACLEVRPFFECITLQLHPDFYPEIYNQHVMQNYSANHKISAPKQLESAGPQLVHRSYHAKNKQELITYFEQLKLLLQSCEQVVGFIIESDEHAIALNYNQQKDVWELLNADNLIKSDITGFYHQELNSIELAEVLYQALNPQVELDEEEESEYEPSEFTVFSMSCFGLKSDPTLAYKFNAICPLPIDKNILRRTNEDNVSIFFLAAQSGDIDAMKAMLPKLHDIDAARYDGETPLSIAVQEGHIEAVKFLIQNGADKSHCNEKGESMLHCAAAMGHSDIIEYLISLDLDIDEEDSNFNTPLMSAIYNNKEESVLSLLKNGADANVLDGDQFSPLLIAAHIGNPEIIVALINAGANVNYQMEDGSTALDIALSMDNLESAKIIRLFLSIKEQNYTLNSIAQKAYKERLLEVVAANSYLVDGQDKPIAFFEKMSQKQLSDIRHQSDTAQNEYDKRYGLIKLF</sequence>
<keyword evidence="1" id="KW-0677">Repeat</keyword>
<feature type="repeat" description="ANK" evidence="3">
    <location>
        <begin position="318"/>
        <end position="350"/>
    </location>
</feature>
<dbReference type="PANTHER" id="PTHR24171">
    <property type="entry name" value="ANKYRIN REPEAT DOMAIN-CONTAINING PROTEIN 39-RELATED"/>
    <property type="match status" value="1"/>
</dbReference>
<keyword evidence="5" id="KW-1185">Reference proteome</keyword>
<keyword evidence="2 3" id="KW-0040">ANK repeat</keyword>
<dbReference type="SMART" id="SM00248">
    <property type="entry name" value="ANK"/>
    <property type="match status" value="6"/>
</dbReference>
<feature type="repeat" description="ANK" evidence="3">
    <location>
        <begin position="384"/>
        <end position="416"/>
    </location>
</feature>
<dbReference type="Gene3D" id="1.25.40.20">
    <property type="entry name" value="Ankyrin repeat-containing domain"/>
    <property type="match status" value="2"/>
</dbReference>
<reference evidence="4 5" key="1">
    <citation type="submission" date="2015-11" db="EMBL/GenBank/DDBJ databases">
        <title>Genomic analysis of 38 Legionella species identifies large and diverse effector repertoires.</title>
        <authorList>
            <person name="Burstein D."/>
            <person name="Amaro F."/>
            <person name="Zusman T."/>
            <person name="Lifshitz Z."/>
            <person name="Cohen O."/>
            <person name="Gilbert J.A."/>
            <person name="Pupko T."/>
            <person name="Shuman H.A."/>
            <person name="Segal G."/>
        </authorList>
    </citation>
    <scope>NUCLEOTIDE SEQUENCE [LARGE SCALE GENOMIC DNA]</scope>
    <source>
        <strain evidence="4 5">SC-63-C7</strain>
    </source>
</reference>
<evidence type="ECO:0000256" key="1">
    <source>
        <dbReference type="ARBA" id="ARBA00022737"/>
    </source>
</evidence>
<evidence type="ECO:0000256" key="2">
    <source>
        <dbReference type="ARBA" id="ARBA00023043"/>
    </source>
</evidence>
<dbReference type="InterPro" id="IPR036770">
    <property type="entry name" value="Ankyrin_rpt-contain_sf"/>
</dbReference>
<dbReference type="Pfam" id="PF12796">
    <property type="entry name" value="Ank_2"/>
    <property type="match status" value="2"/>
</dbReference>
<dbReference type="Proteomes" id="UP000054703">
    <property type="component" value="Unassembled WGS sequence"/>
</dbReference>
<gene>
    <name evidence="4" type="ORF">Lsan_0951</name>
</gene>
<dbReference type="STRING" id="45074.Lsan_0951"/>
<dbReference type="RefSeq" id="WP_058513387.1">
    <property type="nucleotide sequence ID" value="NZ_CAAAIH010000022.1"/>
</dbReference>
<proteinExistence type="predicted"/>
<evidence type="ECO:0000256" key="3">
    <source>
        <dbReference type="PROSITE-ProRule" id="PRU00023"/>
    </source>
</evidence>
<feature type="repeat" description="ANK" evidence="3">
    <location>
        <begin position="351"/>
        <end position="383"/>
    </location>
</feature>